<dbReference type="PANTHER" id="PTHR30615:SF8">
    <property type="entry name" value="UPF0047 PROTEIN C4A8.02C"/>
    <property type="match status" value="1"/>
</dbReference>
<evidence type="ECO:0000313" key="2">
    <source>
        <dbReference type="EMBL" id="OZI39509.1"/>
    </source>
</evidence>
<dbReference type="RefSeq" id="WP_094825876.1">
    <property type="nucleotide sequence ID" value="NZ_NEVL01000002.1"/>
</dbReference>
<dbReference type="InterPro" id="IPR001602">
    <property type="entry name" value="UPF0047_YjbQ-like"/>
</dbReference>
<dbReference type="PIRSF" id="PIRSF004681">
    <property type="entry name" value="UCP004681"/>
    <property type="match status" value="1"/>
</dbReference>
<dbReference type="Proteomes" id="UP000217005">
    <property type="component" value="Unassembled WGS sequence"/>
</dbReference>
<dbReference type="PROSITE" id="PS01314">
    <property type="entry name" value="UPF0047"/>
    <property type="match status" value="1"/>
</dbReference>
<dbReference type="InterPro" id="IPR035917">
    <property type="entry name" value="YjbQ-like_sf"/>
</dbReference>
<dbReference type="OrthoDB" id="9801725at2"/>
<evidence type="ECO:0000256" key="1">
    <source>
        <dbReference type="ARBA" id="ARBA00005534"/>
    </source>
</evidence>
<proteinExistence type="inferred from homology"/>
<dbReference type="Gene3D" id="2.60.120.460">
    <property type="entry name" value="YjbQ-like"/>
    <property type="match status" value="1"/>
</dbReference>
<reference evidence="2 3" key="1">
    <citation type="submission" date="2017-05" db="EMBL/GenBank/DDBJ databases">
        <title>Complete and WGS of Bordetella genogroups.</title>
        <authorList>
            <person name="Spilker T."/>
            <person name="LiPuma J."/>
        </authorList>
    </citation>
    <scope>NUCLEOTIDE SEQUENCE [LARGE SCALE GENOMIC DNA]</scope>
    <source>
        <strain evidence="2 3">AU17610</strain>
    </source>
</reference>
<dbReference type="NCBIfam" id="TIGR00149">
    <property type="entry name" value="TIGR00149_YjbQ"/>
    <property type="match status" value="1"/>
</dbReference>
<dbReference type="AlphaFoldDB" id="A0A261SQ41"/>
<sequence length="146" mass="16366">MTALPAPLIAQTLHRLDTRGKSLLEITERVARDVRASGIRTGLAVVYTRHTSCSLLINENADPTVRDDLERFFARLVPEGDPRYRHDAEGPDDMPAHIRTALTSVSLTIPVCDGEPGLGTWQGIYLWEHRDRPHRREVVVTVHGAR</sequence>
<organism evidence="2 3">
    <name type="scientific">Bordetella genomosp. 1</name>
    <dbReference type="NCBI Taxonomy" id="1395607"/>
    <lineage>
        <taxon>Bacteria</taxon>
        <taxon>Pseudomonadati</taxon>
        <taxon>Pseudomonadota</taxon>
        <taxon>Betaproteobacteria</taxon>
        <taxon>Burkholderiales</taxon>
        <taxon>Alcaligenaceae</taxon>
        <taxon>Bordetella</taxon>
    </lineage>
</organism>
<name>A0A261SQ41_9BORD</name>
<evidence type="ECO:0000313" key="3">
    <source>
        <dbReference type="Proteomes" id="UP000217005"/>
    </source>
</evidence>
<protein>
    <submittedName>
        <fullName evidence="2">Secondary thiamine-phosphate synthase</fullName>
    </submittedName>
</protein>
<comment type="similarity">
    <text evidence="1">Belongs to the UPF0047 family.</text>
</comment>
<dbReference type="SUPFAM" id="SSF111038">
    <property type="entry name" value="YjbQ-like"/>
    <property type="match status" value="1"/>
</dbReference>
<accession>A0A261SQ41</accession>
<gene>
    <name evidence="2" type="ORF">CEG14_08330</name>
</gene>
<dbReference type="EMBL" id="NEVL01000002">
    <property type="protein sequence ID" value="OZI39509.1"/>
    <property type="molecule type" value="Genomic_DNA"/>
</dbReference>
<dbReference type="PANTHER" id="PTHR30615">
    <property type="entry name" value="UNCHARACTERIZED PROTEIN YJBQ-RELATED"/>
    <property type="match status" value="1"/>
</dbReference>
<comment type="caution">
    <text evidence="2">The sequence shown here is derived from an EMBL/GenBank/DDBJ whole genome shotgun (WGS) entry which is preliminary data.</text>
</comment>
<dbReference type="Pfam" id="PF01894">
    <property type="entry name" value="YjbQ"/>
    <property type="match status" value="1"/>
</dbReference>